<feature type="region of interest" description="Disordered" evidence="10">
    <location>
        <begin position="166"/>
        <end position="196"/>
    </location>
</feature>
<keyword evidence="4" id="KW-0547">Nucleotide-binding</keyword>
<accession>Q1LNV6</accession>
<evidence type="ECO:0000256" key="4">
    <source>
        <dbReference type="ARBA" id="ARBA00022741"/>
    </source>
</evidence>
<dbReference type="AlphaFoldDB" id="Q1LNV6"/>
<keyword evidence="13" id="KW-1185">Reference proteome</keyword>
<dbReference type="HOGENOM" id="CLU_056148_1_0_4"/>
<protein>
    <recommendedName>
        <fullName evidence="8">Hydrogenase maturation factor HypB</fullName>
    </recommendedName>
</protein>
<sequence>MCVVCGCSDNSPTHARHVQQASGEPGVITVNPANGDLHFGAGVARVSVPGMSQERAIKLETDILGANNRVAQQNRAHFELHGVTALNVVSSPGSGKTTLLCATIEALKARQPGLHVAVIEGDQQTSFDADRIRATGAPAIQVNTGKGCHLDAPMVAEAFAKLHTHEHADGHSHDHVHDRHGHHHGHGHGHEHDHHHHGDAHSLLFIENVGNLVCPAMWDLGEAAKVAILSVTEGEDKPLKYPDMFAASQLMILNKTDLLPHVKFDVARCIALARRVNPAIEVIQLSATTGEGMDAWLHWLDHAMSTHHHHHDETVSEEAALRERVKQLEAELARAKAVLSAKTPI</sequence>
<dbReference type="Gene3D" id="3.40.50.300">
    <property type="entry name" value="P-loop containing nucleotide triphosphate hydrolases"/>
    <property type="match status" value="1"/>
</dbReference>
<gene>
    <name evidence="12" type="primary">hypB1</name>
    <name evidence="12" type="ordered locus">Rmet_1285</name>
</gene>
<dbReference type="EMBL" id="CP000352">
    <property type="protein sequence ID" value="ABF08170.1"/>
    <property type="molecule type" value="Genomic_DNA"/>
</dbReference>
<keyword evidence="7" id="KW-0342">GTP-binding</keyword>
<feature type="domain" description="CobW/HypB/UreG nucleotide-binding" evidence="11">
    <location>
        <begin position="87"/>
        <end position="283"/>
    </location>
</feature>
<evidence type="ECO:0000256" key="6">
    <source>
        <dbReference type="ARBA" id="ARBA00022833"/>
    </source>
</evidence>
<feature type="compositionally biased region" description="Basic and acidic residues" evidence="10">
    <location>
        <begin position="166"/>
        <end position="177"/>
    </location>
</feature>
<evidence type="ECO:0000256" key="10">
    <source>
        <dbReference type="SAM" id="MobiDB-lite"/>
    </source>
</evidence>
<dbReference type="KEGG" id="rme:Rmet_1285"/>
<evidence type="ECO:0000256" key="8">
    <source>
        <dbReference type="ARBA" id="ARBA00035238"/>
    </source>
</evidence>
<dbReference type="GO" id="GO:0008270">
    <property type="term" value="F:zinc ion binding"/>
    <property type="evidence" value="ECO:0007669"/>
    <property type="project" value="TreeGrafter"/>
</dbReference>
<organism evidence="12 13">
    <name type="scientific">Cupriavidus metallidurans (strain ATCC 43123 / DSM 2839 / NBRC 102507 / CH34)</name>
    <name type="common">Ralstonia metallidurans</name>
    <dbReference type="NCBI Taxonomy" id="266264"/>
    <lineage>
        <taxon>Bacteria</taxon>
        <taxon>Pseudomonadati</taxon>
        <taxon>Pseudomonadota</taxon>
        <taxon>Betaproteobacteria</taxon>
        <taxon>Burkholderiales</taxon>
        <taxon>Burkholderiaceae</taxon>
        <taxon>Cupriavidus</taxon>
    </lineage>
</organism>
<evidence type="ECO:0000256" key="1">
    <source>
        <dbReference type="ARBA" id="ARBA00006211"/>
    </source>
</evidence>
<reference evidence="13" key="1">
    <citation type="journal article" date="2010" name="PLoS ONE">
        <title>The complete genome sequence of Cupriavidus metallidurans strain CH34, a master survivalist in harsh and anthropogenic environments.</title>
        <authorList>
            <person name="Janssen P.J."/>
            <person name="Van Houdt R."/>
            <person name="Moors H."/>
            <person name="Monsieurs P."/>
            <person name="Morin N."/>
            <person name="Michaux A."/>
            <person name="Benotmane M.A."/>
            <person name="Leys N."/>
            <person name="Vallaeys T."/>
            <person name="Lapidus A."/>
            <person name="Monchy S."/>
            <person name="Medigue C."/>
            <person name="Taghavi S."/>
            <person name="McCorkle S."/>
            <person name="Dunn J."/>
            <person name="van der Lelie D."/>
            <person name="Mergeay M."/>
        </authorList>
    </citation>
    <scope>NUCLEOTIDE SEQUENCE [LARGE SCALE GENOMIC DNA]</scope>
    <source>
        <strain evidence="13">ATCC 43123 / DSM 2839 / NBRC 102507 / CH34</strain>
    </source>
</reference>
<dbReference type="Pfam" id="PF02492">
    <property type="entry name" value="cobW"/>
    <property type="match status" value="1"/>
</dbReference>
<evidence type="ECO:0000313" key="13">
    <source>
        <dbReference type="Proteomes" id="UP000002429"/>
    </source>
</evidence>
<dbReference type="STRING" id="266264.Rmet_1285"/>
<comment type="similarity">
    <text evidence="1">Belongs to the SIMIBI class G3E GTPase family. HypB/HupM subfamily.</text>
</comment>
<dbReference type="InterPro" id="IPR004392">
    <property type="entry name" value="Hyd_mat_HypB"/>
</dbReference>
<dbReference type="eggNOG" id="COG0378">
    <property type="taxonomic scope" value="Bacteria"/>
</dbReference>
<dbReference type="GO" id="GO:0005525">
    <property type="term" value="F:GTP binding"/>
    <property type="evidence" value="ECO:0007669"/>
    <property type="project" value="UniProtKB-KW"/>
</dbReference>
<dbReference type="NCBIfam" id="TIGR00073">
    <property type="entry name" value="hypB"/>
    <property type="match status" value="1"/>
</dbReference>
<dbReference type="GO" id="GO:0051604">
    <property type="term" value="P:protein maturation"/>
    <property type="evidence" value="ECO:0007669"/>
    <property type="project" value="InterPro"/>
</dbReference>
<dbReference type="PANTHER" id="PTHR30134">
    <property type="entry name" value="HYDROGENASE PROTEIN ASSEMBLY PROTEIN, NICKEL CHAPERONE"/>
    <property type="match status" value="1"/>
</dbReference>
<dbReference type="PANTHER" id="PTHR30134:SF2">
    <property type="entry name" value="HYDROGENASE MATURATION FACTOR HYPB"/>
    <property type="match status" value="1"/>
</dbReference>
<feature type="compositionally biased region" description="Basic residues" evidence="10">
    <location>
        <begin position="178"/>
        <end position="196"/>
    </location>
</feature>
<proteinExistence type="inferred from homology"/>
<keyword evidence="3" id="KW-0479">Metal-binding</keyword>
<evidence type="ECO:0000259" key="11">
    <source>
        <dbReference type="Pfam" id="PF02492"/>
    </source>
</evidence>
<keyword evidence="6" id="KW-0862">Zinc</keyword>
<keyword evidence="5 12" id="KW-0378">Hydrolase</keyword>
<dbReference type="RefSeq" id="WP_011516052.1">
    <property type="nucleotide sequence ID" value="NC_007973.1"/>
</dbReference>
<evidence type="ECO:0000256" key="5">
    <source>
        <dbReference type="ARBA" id="ARBA00022801"/>
    </source>
</evidence>
<evidence type="ECO:0000256" key="7">
    <source>
        <dbReference type="ARBA" id="ARBA00023134"/>
    </source>
</evidence>
<keyword evidence="9" id="KW-0175">Coiled coil</keyword>
<evidence type="ECO:0000313" key="12">
    <source>
        <dbReference type="EMBL" id="ABF08170.1"/>
    </source>
</evidence>
<dbReference type="InterPro" id="IPR027417">
    <property type="entry name" value="P-loop_NTPase"/>
</dbReference>
<dbReference type="GO" id="GO:0016151">
    <property type="term" value="F:nickel cation binding"/>
    <property type="evidence" value="ECO:0007669"/>
    <property type="project" value="InterPro"/>
</dbReference>
<dbReference type="CDD" id="cd05390">
    <property type="entry name" value="HypB"/>
    <property type="match status" value="1"/>
</dbReference>
<keyword evidence="2" id="KW-0533">Nickel</keyword>
<dbReference type="SUPFAM" id="SSF52540">
    <property type="entry name" value="P-loop containing nucleoside triphosphate hydrolases"/>
    <property type="match status" value="1"/>
</dbReference>
<feature type="coiled-coil region" evidence="9">
    <location>
        <begin position="311"/>
        <end position="338"/>
    </location>
</feature>
<dbReference type="GO" id="GO:0003924">
    <property type="term" value="F:GTPase activity"/>
    <property type="evidence" value="ECO:0007669"/>
    <property type="project" value="InterPro"/>
</dbReference>
<evidence type="ECO:0000256" key="9">
    <source>
        <dbReference type="SAM" id="Coils"/>
    </source>
</evidence>
<name>Q1LNV6_CUPMC</name>
<evidence type="ECO:0000256" key="2">
    <source>
        <dbReference type="ARBA" id="ARBA00022596"/>
    </source>
</evidence>
<dbReference type="Proteomes" id="UP000002429">
    <property type="component" value="Chromosome"/>
</dbReference>
<evidence type="ECO:0000256" key="3">
    <source>
        <dbReference type="ARBA" id="ARBA00022723"/>
    </source>
</evidence>
<dbReference type="InterPro" id="IPR003495">
    <property type="entry name" value="CobW/HypB/UreG_nucleotide-bd"/>
</dbReference>